<dbReference type="OrthoDB" id="4421971at2"/>
<dbReference type="AlphaFoldDB" id="A0A0F6QUE0"/>
<comment type="subcellular location">
    <subcellularLocation>
        <location evidence="1">Cell membrane</location>
        <topology evidence="1">Multi-pass membrane protein</topology>
    </subcellularLocation>
</comment>
<organism evidence="7 8">
    <name type="scientific">Corynebacterium camporealensis</name>
    <dbReference type="NCBI Taxonomy" id="161896"/>
    <lineage>
        <taxon>Bacteria</taxon>
        <taxon>Bacillati</taxon>
        <taxon>Actinomycetota</taxon>
        <taxon>Actinomycetes</taxon>
        <taxon>Mycobacteriales</taxon>
        <taxon>Corynebacteriaceae</taxon>
        <taxon>Corynebacterium</taxon>
    </lineage>
</organism>
<dbReference type="Proteomes" id="UP000033566">
    <property type="component" value="Chromosome"/>
</dbReference>
<evidence type="ECO:0000256" key="1">
    <source>
        <dbReference type="ARBA" id="ARBA00004651"/>
    </source>
</evidence>
<proteinExistence type="predicted"/>
<sequence>MPSAITFLLLAAACLSVPPKASRREAERPRGSHNGLWVLVGVFAGCLVFFSFGSITLALAIIIVGVCATWYIRDVLAARSRRRGQRAVAAFLSVTTADLRAGATLAGAWSRGVEMLPDTAPPHIRQPLAAASVLARRGGSIHSALADADPELKSLGKLARLSEQHGIALAGLLEQAANRLDTLRRHTQETAASLQGPQATALVLTCLPLAGIGMGSAMGADPLGFLLGGGLGGVLLVVGTALSCGGFAWSRLIIRKAAP</sequence>
<protein>
    <submittedName>
        <fullName evidence="7">Flp pilus assembly protein TadB</fullName>
    </submittedName>
</protein>
<dbReference type="RefSeq" id="WP_035107291.1">
    <property type="nucleotide sequence ID" value="NZ_CP011311.1"/>
</dbReference>
<evidence type="ECO:0000256" key="2">
    <source>
        <dbReference type="ARBA" id="ARBA00022475"/>
    </source>
</evidence>
<feature type="domain" description="Type II secretion system protein GspF" evidence="6">
    <location>
        <begin position="113"/>
        <end position="214"/>
    </location>
</feature>
<evidence type="ECO:0000313" key="7">
    <source>
        <dbReference type="EMBL" id="AKE38187.1"/>
    </source>
</evidence>
<dbReference type="STRING" id="161896.UL81_01005"/>
<dbReference type="HOGENOM" id="CLU_065779_3_0_11"/>
<dbReference type="PATRIC" id="fig|161896.4.peg.196"/>
<accession>A0A0F6QUE0</accession>
<evidence type="ECO:0000313" key="8">
    <source>
        <dbReference type="Proteomes" id="UP000033566"/>
    </source>
</evidence>
<dbReference type="KEGG" id="ccj:UL81_01005"/>
<dbReference type="InterPro" id="IPR018076">
    <property type="entry name" value="T2SS_GspF_dom"/>
</dbReference>
<evidence type="ECO:0000259" key="6">
    <source>
        <dbReference type="Pfam" id="PF00482"/>
    </source>
</evidence>
<dbReference type="PANTHER" id="PTHR35007">
    <property type="entry name" value="INTEGRAL MEMBRANE PROTEIN-RELATED"/>
    <property type="match status" value="1"/>
</dbReference>
<evidence type="ECO:0000256" key="4">
    <source>
        <dbReference type="ARBA" id="ARBA00022989"/>
    </source>
</evidence>
<dbReference type="Pfam" id="PF00482">
    <property type="entry name" value="T2SSF"/>
    <property type="match status" value="1"/>
</dbReference>
<keyword evidence="5" id="KW-0472">Membrane</keyword>
<keyword evidence="3" id="KW-0812">Transmembrane</keyword>
<evidence type="ECO:0000256" key="3">
    <source>
        <dbReference type="ARBA" id="ARBA00022692"/>
    </source>
</evidence>
<keyword evidence="8" id="KW-1185">Reference proteome</keyword>
<name>A0A0F6QUE0_9CORY</name>
<dbReference type="GO" id="GO:0005886">
    <property type="term" value="C:plasma membrane"/>
    <property type="evidence" value="ECO:0007669"/>
    <property type="project" value="UniProtKB-SubCell"/>
</dbReference>
<keyword evidence="4" id="KW-1133">Transmembrane helix</keyword>
<gene>
    <name evidence="7" type="ORF">UL81_01005</name>
</gene>
<keyword evidence="2" id="KW-1003">Cell membrane</keyword>
<evidence type="ECO:0000256" key="5">
    <source>
        <dbReference type="ARBA" id="ARBA00023136"/>
    </source>
</evidence>
<dbReference type="PANTHER" id="PTHR35007:SF4">
    <property type="entry name" value="CONSERVED TRANSMEMBRANE PROTEIN-RELATED"/>
    <property type="match status" value="1"/>
</dbReference>
<reference evidence="7 8" key="1">
    <citation type="journal article" date="2015" name="Genome Announc.">
        <title>Complete Genome Sequence of Corynebacterium camporealensis DSM 44610, Isolated from the Milk of a Manchega Sheep with Subclinical Mastitis.</title>
        <authorList>
            <person name="Ruckert C."/>
            <person name="Albersmeier A."/>
            <person name="Winkler A."/>
            <person name="Tauch A."/>
        </authorList>
    </citation>
    <scope>NUCLEOTIDE SEQUENCE [LARGE SCALE GENOMIC DNA]</scope>
    <source>
        <strain evidence="7 8">DSM 44610</strain>
    </source>
</reference>
<dbReference type="EMBL" id="CP011311">
    <property type="protein sequence ID" value="AKE38187.1"/>
    <property type="molecule type" value="Genomic_DNA"/>
</dbReference>